<evidence type="ECO:0000313" key="8">
    <source>
        <dbReference type="Proteomes" id="UP001285441"/>
    </source>
</evidence>
<dbReference type="Gene3D" id="3.30.40.10">
    <property type="entry name" value="Zinc/RING finger domain, C3HC4 (zinc finger)"/>
    <property type="match status" value="1"/>
</dbReference>
<evidence type="ECO:0000256" key="5">
    <source>
        <dbReference type="SAM" id="MobiDB-lite"/>
    </source>
</evidence>
<dbReference type="GO" id="GO:0016925">
    <property type="term" value="P:protein sumoylation"/>
    <property type="evidence" value="ECO:0007669"/>
    <property type="project" value="TreeGrafter"/>
</dbReference>
<dbReference type="GO" id="GO:0008270">
    <property type="term" value="F:zinc ion binding"/>
    <property type="evidence" value="ECO:0007669"/>
    <property type="project" value="UniProtKB-KW"/>
</dbReference>
<dbReference type="PROSITE" id="PS51044">
    <property type="entry name" value="ZF_SP_RING"/>
    <property type="match status" value="1"/>
</dbReference>
<feature type="region of interest" description="Disordered" evidence="5">
    <location>
        <begin position="1"/>
        <end position="102"/>
    </location>
</feature>
<reference evidence="7" key="2">
    <citation type="submission" date="2023-06" db="EMBL/GenBank/DDBJ databases">
        <authorList>
            <consortium name="Lawrence Berkeley National Laboratory"/>
            <person name="Haridas S."/>
            <person name="Hensen N."/>
            <person name="Bonometti L."/>
            <person name="Westerberg I."/>
            <person name="Brannstrom I.O."/>
            <person name="Guillou S."/>
            <person name="Cros-Aarteil S."/>
            <person name="Calhoun S."/>
            <person name="Kuo A."/>
            <person name="Mondo S."/>
            <person name="Pangilinan J."/>
            <person name="Riley R."/>
            <person name="LaButti K."/>
            <person name="Andreopoulos B."/>
            <person name="Lipzen A."/>
            <person name="Chen C."/>
            <person name="Yanf M."/>
            <person name="Daum C."/>
            <person name="Ng V."/>
            <person name="Clum A."/>
            <person name="Steindorff A."/>
            <person name="Ohm R."/>
            <person name="Martin F."/>
            <person name="Silar P."/>
            <person name="Natvig D."/>
            <person name="Lalanne C."/>
            <person name="Gautier V."/>
            <person name="Ament-velasquez S.L."/>
            <person name="Kruys A."/>
            <person name="Hutchinson M.I."/>
            <person name="Powell A.J."/>
            <person name="Barry K."/>
            <person name="Miller A.N."/>
            <person name="Grigoriev I.V."/>
            <person name="Debuchy R."/>
            <person name="Gladieux P."/>
            <person name="Thoren M.H."/>
            <person name="Johannesson H."/>
        </authorList>
    </citation>
    <scope>NUCLEOTIDE SEQUENCE</scope>
    <source>
        <strain evidence="7">CBS 232.78</strain>
    </source>
</reference>
<feature type="compositionally biased region" description="Low complexity" evidence="5">
    <location>
        <begin position="477"/>
        <end position="490"/>
    </location>
</feature>
<evidence type="ECO:0000259" key="6">
    <source>
        <dbReference type="PROSITE" id="PS51044"/>
    </source>
</evidence>
<organism evidence="7 8">
    <name type="scientific">Podospora didyma</name>
    <dbReference type="NCBI Taxonomy" id="330526"/>
    <lineage>
        <taxon>Eukaryota</taxon>
        <taxon>Fungi</taxon>
        <taxon>Dikarya</taxon>
        <taxon>Ascomycota</taxon>
        <taxon>Pezizomycotina</taxon>
        <taxon>Sordariomycetes</taxon>
        <taxon>Sordariomycetidae</taxon>
        <taxon>Sordariales</taxon>
        <taxon>Podosporaceae</taxon>
        <taxon>Podospora</taxon>
    </lineage>
</organism>
<keyword evidence="8" id="KW-1185">Reference proteome</keyword>
<feature type="compositionally biased region" description="Polar residues" evidence="5">
    <location>
        <begin position="1"/>
        <end position="51"/>
    </location>
</feature>
<feature type="domain" description="SP-RING-type" evidence="6">
    <location>
        <begin position="992"/>
        <end position="1098"/>
    </location>
</feature>
<feature type="region of interest" description="Disordered" evidence="5">
    <location>
        <begin position="606"/>
        <end position="633"/>
    </location>
</feature>
<protein>
    <recommendedName>
        <fullName evidence="6">SP-RING-type domain-containing protein</fullName>
    </recommendedName>
</protein>
<reference evidence="7" key="1">
    <citation type="journal article" date="2023" name="Mol. Phylogenet. Evol.">
        <title>Genome-scale phylogeny and comparative genomics of the fungal order Sordariales.</title>
        <authorList>
            <person name="Hensen N."/>
            <person name="Bonometti L."/>
            <person name="Westerberg I."/>
            <person name="Brannstrom I.O."/>
            <person name="Guillou S."/>
            <person name="Cros-Aarteil S."/>
            <person name="Calhoun S."/>
            <person name="Haridas S."/>
            <person name="Kuo A."/>
            <person name="Mondo S."/>
            <person name="Pangilinan J."/>
            <person name="Riley R."/>
            <person name="LaButti K."/>
            <person name="Andreopoulos B."/>
            <person name="Lipzen A."/>
            <person name="Chen C."/>
            <person name="Yan M."/>
            <person name="Daum C."/>
            <person name="Ng V."/>
            <person name="Clum A."/>
            <person name="Steindorff A."/>
            <person name="Ohm R.A."/>
            <person name="Martin F."/>
            <person name="Silar P."/>
            <person name="Natvig D.O."/>
            <person name="Lalanne C."/>
            <person name="Gautier V."/>
            <person name="Ament-Velasquez S.L."/>
            <person name="Kruys A."/>
            <person name="Hutchinson M.I."/>
            <person name="Powell A.J."/>
            <person name="Barry K."/>
            <person name="Miller A.N."/>
            <person name="Grigoriev I.V."/>
            <person name="Debuchy R."/>
            <person name="Gladieux P."/>
            <person name="Hiltunen Thoren M."/>
            <person name="Johannesson H."/>
        </authorList>
    </citation>
    <scope>NUCLEOTIDE SEQUENCE</scope>
    <source>
        <strain evidence="7">CBS 232.78</strain>
    </source>
</reference>
<dbReference type="InterPro" id="IPR004181">
    <property type="entry name" value="Znf_MIZ"/>
</dbReference>
<proteinExistence type="predicted"/>
<dbReference type="InterPro" id="IPR013083">
    <property type="entry name" value="Znf_RING/FYVE/PHD"/>
</dbReference>
<keyword evidence="3" id="KW-0862">Zinc</keyword>
<accession>A0AAE0KKF6</accession>
<evidence type="ECO:0000313" key="7">
    <source>
        <dbReference type="EMBL" id="KAK3377686.1"/>
    </source>
</evidence>
<sequence>MPAQNKTGGNNRPSSAPEQIASSNATAHQFLNTRQPSWMSKATTKPTSRPTAPTRKTVVPAVQHQQQILAQTVLPSPAPSDEPSPAVSNTLDSPNPQPATLSEAQPLGSFIAAPLPVTEARFVHDLAVDTSGSNMQGLSTSQGNNGSLSAPIINPTNSPLVTQQYQLAVDAGGEARLVTLTPAVQSAPSNFPGNMGPQGQVSTVGGTRPTGGAPPPPKRRRTDNQPSFKYASCIGTIDQHIQNCGGDSAFTADIERPRMQLLKDACIKEDVFFLALHQLYAIWSEYPADAHKLIPAHPPTTIDSAFGIIETVLKKNQHVSPMHRSFFANFPAPIQQLMQPLTNYEAVIERVGKFLEKLSTSFHYLRHMSLTRKYPFLVDELLHYLACSSPVLQMIFFTASRRILGVPDGPMGHTIEQLFREDQKNHRNEKSGLLVLAPLTYQGEIESRNSKLIGMYKRIIAMSLPPAQQPQIPSNGPSPAQSPAPGAGQSPIPPHMVLASQDAIAGQGSGTANQALHSPFTPGSQFPTVFAPPATQGQPRPHASPLMMAPTPYTPAQATPMQFATMSNNQISQQYAPSMSAGNVAQNTMAPNRPQIHPQYQALAPQYQAPQQPQQMYQQHQSHQQPVQPQQQFLDQQTVRQIVQQQQHQHILQQQRQQHQQQLHEQQQRRSSSSRTGNVPIQPGRLVAPQIQHPAVASPVQMSPAAVTFPSQSIPTTPTGSTGYRSLYPASNGLVPVAQLAAQASIQENALQRHKAMQAKDPLLPRKGYVIPRPEIPHDPSDRKSVMMSLHQAHVRSPKRMASSREPERFYQALKSIVAGPSLMLPKNLMQKITFKVTRDQFALRSTSSNNSTELLPVAEHSNGSLRWRIRCCRIPVPEKAVTEQQWSTLDVSWPPNIFMTVNKQVLSVRRHTHNGKDLPTELTNFIVCGTNVIEIAIPDMKRDNTNNRFLAVEILETLSHSSVVELVWKNGPIPEGDTLQTIKGRLVGPPDEDGISFESPDLPIDLADPFSSVIFKIPARGVSCTHMECFDLENWLNTRPCNPPSKCPHGMATCSCPPSSEPTNPDKWRCPICFKDARPYSLRIDSFLLKVRKQLEQQNKLHTKSMRVRADGQWTVVVEEADVADSDDDDDVPLSLLAKKPPAPAASIRRPEVEVIELDDD</sequence>
<feature type="region of interest" description="Disordered" evidence="5">
    <location>
        <begin position="1123"/>
        <end position="1162"/>
    </location>
</feature>
<evidence type="ECO:0000256" key="1">
    <source>
        <dbReference type="ARBA" id="ARBA00022723"/>
    </source>
</evidence>
<feature type="region of interest" description="Disordered" evidence="5">
    <location>
        <begin position="187"/>
        <end position="225"/>
    </location>
</feature>
<dbReference type="PANTHER" id="PTHR10782:SF4">
    <property type="entry name" value="TONALLI, ISOFORM E"/>
    <property type="match status" value="1"/>
</dbReference>
<feature type="region of interest" description="Disordered" evidence="5">
    <location>
        <begin position="467"/>
        <end position="494"/>
    </location>
</feature>
<feature type="compositionally biased region" description="Polar residues" evidence="5">
    <location>
        <begin position="63"/>
        <end position="74"/>
    </location>
</feature>
<keyword evidence="2 4" id="KW-0863">Zinc-finger</keyword>
<name>A0AAE0KKF6_9PEZI</name>
<dbReference type="PANTHER" id="PTHR10782">
    <property type="entry name" value="ZINC FINGER MIZ DOMAIN-CONTAINING PROTEIN"/>
    <property type="match status" value="1"/>
</dbReference>
<feature type="compositionally biased region" description="Polar residues" evidence="5">
    <location>
        <begin position="89"/>
        <end position="102"/>
    </location>
</feature>
<evidence type="ECO:0000256" key="3">
    <source>
        <dbReference type="ARBA" id="ARBA00022833"/>
    </source>
</evidence>
<dbReference type="GO" id="GO:0061665">
    <property type="term" value="F:SUMO ligase activity"/>
    <property type="evidence" value="ECO:0007669"/>
    <property type="project" value="TreeGrafter"/>
</dbReference>
<dbReference type="EMBL" id="JAULSW010000006">
    <property type="protein sequence ID" value="KAK3377686.1"/>
    <property type="molecule type" value="Genomic_DNA"/>
</dbReference>
<dbReference type="AlphaFoldDB" id="A0AAE0KKF6"/>
<feature type="compositionally biased region" description="Acidic residues" evidence="5">
    <location>
        <begin position="1123"/>
        <end position="1133"/>
    </location>
</feature>
<comment type="caution">
    <text evidence="7">The sequence shown here is derived from an EMBL/GenBank/DDBJ whole genome shotgun (WGS) entry which is preliminary data.</text>
</comment>
<evidence type="ECO:0000256" key="2">
    <source>
        <dbReference type="ARBA" id="ARBA00022771"/>
    </source>
</evidence>
<evidence type="ECO:0000256" key="4">
    <source>
        <dbReference type="PROSITE-ProRule" id="PRU00452"/>
    </source>
</evidence>
<feature type="compositionally biased region" description="Polar residues" evidence="5">
    <location>
        <begin position="187"/>
        <end position="202"/>
    </location>
</feature>
<dbReference type="Proteomes" id="UP001285441">
    <property type="component" value="Unassembled WGS sequence"/>
</dbReference>
<feature type="compositionally biased region" description="Low complexity" evidence="5">
    <location>
        <begin position="650"/>
        <end position="665"/>
    </location>
</feature>
<feature type="compositionally biased region" description="Polar residues" evidence="5">
    <location>
        <begin position="510"/>
        <end position="527"/>
    </location>
</feature>
<dbReference type="GO" id="GO:0000785">
    <property type="term" value="C:chromatin"/>
    <property type="evidence" value="ECO:0007669"/>
    <property type="project" value="TreeGrafter"/>
</dbReference>
<keyword evidence="1" id="KW-0479">Metal-binding</keyword>
<feature type="region of interest" description="Disordered" evidence="5">
    <location>
        <begin position="650"/>
        <end position="682"/>
    </location>
</feature>
<feature type="region of interest" description="Disordered" evidence="5">
    <location>
        <begin position="508"/>
        <end position="545"/>
    </location>
</feature>
<gene>
    <name evidence="7" type="ORF">B0H63DRAFT_222308</name>
</gene>